<dbReference type="AlphaFoldDB" id="A0A0D0ALM6"/>
<protein>
    <submittedName>
        <fullName evidence="1">Uncharacterized protein</fullName>
    </submittedName>
</protein>
<organism evidence="1 2">
    <name type="scientific">Collybiopsis luxurians FD-317 M1</name>
    <dbReference type="NCBI Taxonomy" id="944289"/>
    <lineage>
        <taxon>Eukaryota</taxon>
        <taxon>Fungi</taxon>
        <taxon>Dikarya</taxon>
        <taxon>Basidiomycota</taxon>
        <taxon>Agaricomycotina</taxon>
        <taxon>Agaricomycetes</taxon>
        <taxon>Agaricomycetidae</taxon>
        <taxon>Agaricales</taxon>
        <taxon>Marasmiineae</taxon>
        <taxon>Omphalotaceae</taxon>
        <taxon>Collybiopsis</taxon>
        <taxon>Collybiopsis luxurians</taxon>
    </lineage>
</organism>
<dbReference type="HOGENOM" id="CLU_1563038_0_0_1"/>
<sequence length="171" mass="19354">MDPSSVEGHDSTAEASQMDNNPLWYQKHTFDFYQYEVDEDSFVQTIFQPPTALEDNTPMFIKVSSPVTFEVHTGAAPKYSHTAKVKYRNQEYGLTALQSSGFGAQGTKGNSYWYYHQSSQDLDSPLPVPPPKAEGMIFLHRNLTDHQYQLWMWVNKNGLPPQGSTKGIEAD</sequence>
<evidence type="ECO:0000313" key="2">
    <source>
        <dbReference type="Proteomes" id="UP000053593"/>
    </source>
</evidence>
<name>A0A0D0ALM6_9AGAR</name>
<reference evidence="1 2" key="1">
    <citation type="submission" date="2014-04" db="EMBL/GenBank/DDBJ databases">
        <title>Evolutionary Origins and Diversification of the Mycorrhizal Mutualists.</title>
        <authorList>
            <consortium name="DOE Joint Genome Institute"/>
            <consortium name="Mycorrhizal Genomics Consortium"/>
            <person name="Kohler A."/>
            <person name="Kuo A."/>
            <person name="Nagy L.G."/>
            <person name="Floudas D."/>
            <person name="Copeland A."/>
            <person name="Barry K.W."/>
            <person name="Cichocki N."/>
            <person name="Veneault-Fourrey C."/>
            <person name="LaButti K."/>
            <person name="Lindquist E.A."/>
            <person name="Lipzen A."/>
            <person name="Lundell T."/>
            <person name="Morin E."/>
            <person name="Murat C."/>
            <person name="Riley R."/>
            <person name="Ohm R."/>
            <person name="Sun H."/>
            <person name="Tunlid A."/>
            <person name="Henrissat B."/>
            <person name="Grigoriev I.V."/>
            <person name="Hibbett D.S."/>
            <person name="Martin F."/>
        </authorList>
    </citation>
    <scope>NUCLEOTIDE SEQUENCE [LARGE SCALE GENOMIC DNA]</scope>
    <source>
        <strain evidence="1 2">FD-317 M1</strain>
    </source>
</reference>
<proteinExistence type="predicted"/>
<evidence type="ECO:0000313" key="1">
    <source>
        <dbReference type="EMBL" id="KIK51105.1"/>
    </source>
</evidence>
<dbReference type="Proteomes" id="UP000053593">
    <property type="component" value="Unassembled WGS sequence"/>
</dbReference>
<gene>
    <name evidence="1" type="ORF">GYMLUDRAFT_65015</name>
</gene>
<keyword evidence="2" id="KW-1185">Reference proteome</keyword>
<accession>A0A0D0ALM6</accession>
<dbReference type="EMBL" id="KN834873">
    <property type="protein sequence ID" value="KIK51105.1"/>
    <property type="molecule type" value="Genomic_DNA"/>
</dbReference>